<dbReference type="SMART" id="SM00671">
    <property type="entry name" value="SEL1"/>
    <property type="match status" value="5"/>
</dbReference>
<accession>A0A1C3H5V6</accession>
<dbReference type="PANTHER" id="PTHR11102:SF160">
    <property type="entry name" value="ERAD-ASSOCIATED E3 UBIQUITIN-PROTEIN LIGASE COMPONENT HRD3"/>
    <property type="match status" value="1"/>
</dbReference>
<reference evidence="3" key="1">
    <citation type="submission" date="2016-04" db="EMBL/GenBank/DDBJ databases">
        <authorList>
            <person name="Tagini F."/>
        </authorList>
    </citation>
    <scope>NUCLEOTIDE SEQUENCE [LARGE SCALE GENOMIC DNA]</scope>
    <source>
        <strain evidence="3">CHUV0807</strain>
    </source>
</reference>
<evidence type="ECO:0008006" key="4">
    <source>
        <dbReference type="Google" id="ProtNLM"/>
    </source>
</evidence>
<proteinExistence type="predicted"/>
<dbReference type="SUPFAM" id="SSF81901">
    <property type="entry name" value="HCP-like"/>
    <property type="match status" value="1"/>
</dbReference>
<evidence type="ECO:0000256" key="1">
    <source>
        <dbReference type="SAM" id="SignalP"/>
    </source>
</evidence>
<organism evidence="2 3">
    <name type="scientific">Cardiobacterium hominis</name>
    <dbReference type="NCBI Taxonomy" id="2718"/>
    <lineage>
        <taxon>Bacteria</taxon>
        <taxon>Pseudomonadati</taxon>
        <taxon>Pseudomonadota</taxon>
        <taxon>Gammaproteobacteria</taxon>
        <taxon>Cardiobacteriales</taxon>
        <taxon>Cardiobacteriaceae</taxon>
        <taxon>Cardiobacterium</taxon>
    </lineage>
</organism>
<protein>
    <recommendedName>
        <fullName evidence="4">Sel1 repeat protein</fullName>
    </recommendedName>
</protein>
<dbReference type="InterPro" id="IPR050767">
    <property type="entry name" value="Sel1_AlgK"/>
</dbReference>
<evidence type="ECO:0000313" key="2">
    <source>
        <dbReference type="EMBL" id="SAM68337.1"/>
    </source>
</evidence>
<dbReference type="PANTHER" id="PTHR11102">
    <property type="entry name" value="SEL-1-LIKE PROTEIN"/>
    <property type="match status" value="1"/>
</dbReference>
<name>A0A1C3H5V6_9GAMM</name>
<dbReference type="RefSeq" id="WP_079541512.1">
    <property type="nucleotide sequence ID" value="NZ_CP171111.1"/>
</dbReference>
<keyword evidence="1" id="KW-0732">Signal</keyword>
<dbReference type="EMBL" id="FKLO01000065">
    <property type="protein sequence ID" value="SAM68337.1"/>
    <property type="molecule type" value="Genomic_DNA"/>
</dbReference>
<sequence>MYHKPLLTLCLTFITLTAAAEAPPDAALMQQAEGGDAEAQFLVGRYYMHQDDWANAMPWFDKAAAQGHPKALNNGGIGYMEGRGVRKDIEKGCRMMEASYQKMGGTKGAANVALCNDKQHDYSKALGYYRIAAIQGDVQAQRLLGQMYGSGDGTAKDDVQSVYWLRQAALQDDAQALYELGLHYARAQGVPDNGNNNLAAYLFMKAAQSRQTPADQENFARARFAENLAKLETLSPPEEREKLKKLEKEISDTPIHILLQAIDSLVPYTPPNARTDK</sequence>
<evidence type="ECO:0000313" key="3">
    <source>
        <dbReference type="Proteomes" id="UP000190837"/>
    </source>
</evidence>
<dbReference type="Proteomes" id="UP000190837">
    <property type="component" value="Unassembled WGS sequence"/>
</dbReference>
<dbReference type="AlphaFoldDB" id="A0A1C3H5V6"/>
<feature type="signal peptide" evidence="1">
    <location>
        <begin position="1"/>
        <end position="20"/>
    </location>
</feature>
<dbReference type="InterPro" id="IPR006597">
    <property type="entry name" value="Sel1-like"/>
</dbReference>
<dbReference type="InterPro" id="IPR011990">
    <property type="entry name" value="TPR-like_helical_dom_sf"/>
</dbReference>
<dbReference type="Pfam" id="PF08238">
    <property type="entry name" value="Sel1"/>
    <property type="match status" value="6"/>
</dbReference>
<dbReference type="Gene3D" id="1.25.40.10">
    <property type="entry name" value="Tetratricopeptide repeat domain"/>
    <property type="match status" value="2"/>
</dbReference>
<feature type="chain" id="PRO_5008674889" description="Sel1 repeat protein" evidence="1">
    <location>
        <begin position="21"/>
        <end position="277"/>
    </location>
</feature>
<gene>
    <name evidence="2" type="ORF">CHUV0807_1909</name>
</gene>